<keyword evidence="1" id="KW-1133">Transmembrane helix</keyword>
<dbReference type="Proteomes" id="UP000198856">
    <property type="component" value="Unassembled WGS sequence"/>
</dbReference>
<dbReference type="EMBL" id="FNFC01000011">
    <property type="protein sequence ID" value="SDJ90706.1"/>
    <property type="molecule type" value="Genomic_DNA"/>
</dbReference>
<keyword evidence="1" id="KW-0472">Membrane</keyword>
<proteinExistence type="predicted"/>
<sequence>MCIWSIGTDTMRQPQSAETAVGTREYCETMKSLVAAVLTLPLLVAFMVAPAVMTGGTVGVVALKLCEGLYPHVVSFATKRRRTRGQHDQYEPQLPSGN</sequence>
<keyword evidence="1" id="KW-0812">Transmembrane</keyword>
<evidence type="ECO:0000313" key="2">
    <source>
        <dbReference type="EMBL" id="SDJ90706.1"/>
    </source>
</evidence>
<dbReference type="AlphaFoldDB" id="A0A1G8XJP2"/>
<gene>
    <name evidence="2" type="ORF">SAMN05216226_111117</name>
</gene>
<reference evidence="2 3" key="1">
    <citation type="submission" date="2016-10" db="EMBL/GenBank/DDBJ databases">
        <authorList>
            <person name="de Groot N.N."/>
        </authorList>
    </citation>
    <scope>NUCLEOTIDE SEQUENCE [LARGE SCALE GENOMIC DNA]</scope>
    <source>
        <strain evidence="2 3">IBRC-M10015</strain>
    </source>
</reference>
<protein>
    <submittedName>
        <fullName evidence="2">Uncharacterized protein</fullName>
    </submittedName>
</protein>
<dbReference type="STRING" id="890420.SAMN05216226_111117"/>
<name>A0A1G8XJP2_9EURY</name>
<evidence type="ECO:0000313" key="3">
    <source>
        <dbReference type="Proteomes" id="UP000198856"/>
    </source>
</evidence>
<feature type="transmembrane region" description="Helical" evidence="1">
    <location>
        <begin position="33"/>
        <end position="52"/>
    </location>
</feature>
<keyword evidence="3" id="KW-1185">Reference proteome</keyword>
<evidence type="ECO:0000256" key="1">
    <source>
        <dbReference type="SAM" id="Phobius"/>
    </source>
</evidence>
<organism evidence="2 3">
    <name type="scientific">Halovenus aranensis</name>
    <dbReference type="NCBI Taxonomy" id="890420"/>
    <lineage>
        <taxon>Archaea</taxon>
        <taxon>Methanobacteriati</taxon>
        <taxon>Methanobacteriota</taxon>
        <taxon>Stenosarchaea group</taxon>
        <taxon>Halobacteria</taxon>
        <taxon>Halobacteriales</taxon>
        <taxon>Haloarculaceae</taxon>
        <taxon>Halovenus</taxon>
    </lineage>
</organism>
<accession>A0A1G8XJP2</accession>